<dbReference type="InterPro" id="IPR041492">
    <property type="entry name" value="HAD_2"/>
</dbReference>
<evidence type="ECO:0000256" key="1">
    <source>
        <dbReference type="ARBA" id="ARBA00000830"/>
    </source>
</evidence>
<comment type="cofactor">
    <cofactor evidence="2 10">
        <name>Mg(2+)</name>
        <dbReference type="ChEBI" id="CHEBI:18420"/>
    </cofactor>
</comment>
<comment type="pathway">
    <text evidence="3 10">Organic acid metabolism; glycolate biosynthesis; glycolate from 2-phosphoglycolate: step 1/1.</text>
</comment>
<evidence type="ECO:0000256" key="6">
    <source>
        <dbReference type="ARBA" id="ARBA00022723"/>
    </source>
</evidence>
<dbReference type="RefSeq" id="WP_077546422.1">
    <property type="nucleotide sequence ID" value="NZ_JACHEJ010000001.1"/>
</dbReference>
<feature type="binding site" evidence="10">
    <location>
        <position position="11"/>
    </location>
    <ligand>
        <name>Mg(2+)</name>
        <dbReference type="ChEBI" id="CHEBI:18420"/>
    </ligand>
</feature>
<dbReference type="NCBIfam" id="TIGR01549">
    <property type="entry name" value="HAD-SF-IA-v1"/>
    <property type="match status" value="1"/>
</dbReference>
<keyword evidence="7 10" id="KW-0378">Hydrolase</keyword>
<name>A0A7W9YUX2_9HYPH</name>
<evidence type="ECO:0000313" key="12">
    <source>
        <dbReference type="Proteomes" id="UP000535501"/>
    </source>
</evidence>
<protein>
    <recommendedName>
        <fullName evidence="5 10">Phosphoglycolate phosphatase</fullName>
        <shortName evidence="10">PGP</shortName>
        <shortName evidence="10">PGPase</shortName>
        <ecNumber evidence="5 10">3.1.3.18</ecNumber>
    </recommendedName>
</protein>
<evidence type="ECO:0000256" key="9">
    <source>
        <dbReference type="ARBA" id="ARBA00023277"/>
    </source>
</evidence>
<evidence type="ECO:0000256" key="4">
    <source>
        <dbReference type="ARBA" id="ARBA00006171"/>
    </source>
</evidence>
<dbReference type="SUPFAM" id="SSF56784">
    <property type="entry name" value="HAD-like"/>
    <property type="match status" value="1"/>
</dbReference>
<dbReference type="CDD" id="cd07512">
    <property type="entry name" value="HAD_PGPase"/>
    <property type="match status" value="1"/>
</dbReference>
<evidence type="ECO:0000256" key="7">
    <source>
        <dbReference type="ARBA" id="ARBA00022801"/>
    </source>
</evidence>
<evidence type="ECO:0000256" key="8">
    <source>
        <dbReference type="ARBA" id="ARBA00022842"/>
    </source>
</evidence>
<sequence length="235" mass="25313">MTAPLVIFDLDGTLIDTAPDLVASLNHTIAAADLEPVTYADLTHLVGQGARVMIRRAFELREQPLSDEAAEPLLQRFLAHYKAEMPGASRPYPGLIEAMERLEEAGMRLAVCTNKLEELAIPLIGKLGLSDRFVTVTGGDTFPVRKPDAGHLLGTIEKAGARPEATVMIGDSINDILAARNAGIPSIAVTFGYSDVPVEDLQPDHVMTHFSELTGELVRRLLSRETQAPALTVPA</sequence>
<reference evidence="11 12" key="1">
    <citation type="submission" date="2020-08" db="EMBL/GenBank/DDBJ databases">
        <title>Genomic Encyclopedia of Type Strains, Phase IV (KMG-IV): sequencing the most valuable type-strain genomes for metagenomic binning, comparative biology and taxonomic classification.</title>
        <authorList>
            <person name="Goeker M."/>
        </authorList>
    </citation>
    <scope>NUCLEOTIDE SEQUENCE [LARGE SCALE GENOMIC DNA]</scope>
    <source>
        <strain evidence="11 12">DSM 102134</strain>
    </source>
</reference>
<dbReference type="GO" id="GO:0046295">
    <property type="term" value="P:glycolate biosynthetic process"/>
    <property type="evidence" value="ECO:0007669"/>
    <property type="project" value="UniProtKB-UniRule"/>
</dbReference>
<dbReference type="SFLD" id="SFLDG01129">
    <property type="entry name" value="C1.5:_HAD__Beta-PGM__Phosphata"/>
    <property type="match status" value="1"/>
</dbReference>
<keyword evidence="12" id="KW-1185">Reference proteome</keyword>
<dbReference type="PANTHER" id="PTHR43434:SF1">
    <property type="entry name" value="PHOSPHOGLYCOLATE PHOSPHATASE"/>
    <property type="match status" value="1"/>
</dbReference>
<dbReference type="InterPro" id="IPR023214">
    <property type="entry name" value="HAD_sf"/>
</dbReference>
<dbReference type="SFLD" id="SFLDS00003">
    <property type="entry name" value="Haloacid_Dehalogenase"/>
    <property type="match status" value="1"/>
</dbReference>
<dbReference type="Gene3D" id="1.10.150.240">
    <property type="entry name" value="Putative phosphatase, domain 2"/>
    <property type="match status" value="1"/>
</dbReference>
<dbReference type="PRINTS" id="PR00413">
    <property type="entry name" value="HADHALOGNASE"/>
</dbReference>
<keyword evidence="8 10" id="KW-0460">Magnesium</keyword>
<comment type="catalytic activity">
    <reaction evidence="1 10">
        <text>2-phosphoglycolate + H2O = glycolate + phosphate</text>
        <dbReference type="Rhea" id="RHEA:14369"/>
        <dbReference type="ChEBI" id="CHEBI:15377"/>
        <dbReference type="ChEBI" id="CHEBI:29805"/>
        <dbReference type="ChEBI" id="CHEBI:43474"/>
        <dbReference type="ChEBI" id="CHEBI:58033"/>
        <dbReference type="EC" id="3.1.3.18"/>
    </reaction>
</comment>
<keyword evidence="9 10" id="KW-0119">Carbohydrate metabolism</keyword>
<keyword evidence="6 10" id="KW-0479">Metal-binding</keyword>
<dbReference type="UniPathway" id="UPA00865">
    <property type="reaction ID" value="UER00834"/>
</dbReference>
<dbReference type="SFLD" id="SFLDG01135">
    <property type="entry name" value="C1.5.6:_HAD__Beta-PGM__Phospha"/>
    <property type="match status" value="1"/>
</dbReference>
<dbReference type="GO" id="GO:0046872">
    <property type="term" value="F:metal ion binding"/>
    <property type="evidence" value="ECO:0007669"/>
    <property type="project" value="UniProtKB-KW"/>
</dbReference>
<dbReference type="Proteomes" id="UP000535501">
    <property type="component" value="Unassembled WGS sequence"/>
</dbReference>
<dbReference type="NCBIfam" id="TIGR01449">
    <property type="entry name" value="PGP_bact"/>
    <property type="match status" value="1"/>
</dbReference>
<accession>A0A7W9YUX2</accession>
<dbReference type="InterPro" id="IPR050155">
    <property type="entry name" value="HAD-like_hydrolase_sf"/>
</dbReference>
<dbReference type="InterPro" id="IPR023198">
    <property type="entry name" value="PGP-like_dom2"/>
</dbReference>
<dbReference type="Pfam" id="PF13419">
    <property type="entry name" value="HAD_2"/>
    <property type="match status" value="1"/>
</dbReference>
<feature type="active site" description="Nucleophile" evidence="10">
    <location>
        <position position="9"/>
    </location>
</feature>
<dbReference type="Gene3D" id="3.40.50.1000">
    <property type="entry name" value="HAD superfamily/HAD-like"/>
    <property type="match status" value="1"/>
</dbReference>
<dbReference type="InterPro" id="IPR036412">
    <property type="entry name" value="HAD-like_sf"/>
</dbReference>
<comment type="similarity">
    <text evidence="4 10">Belongs to the HAD-like hydrolase superfamily. CbbY/CbbZ/Gph/YieH family.</text>
</comment>
<dbReference type="PANTHER" id="PTHR43434">
    <property type="entry name" value="PHOSPHOGLYCOLATE PHOSPHATASE"/>
    <property type="match status" value="1"/>
</dbReference>
<dbReference type="GO" id="GO:0005975">
    <property type="term" value="P:carbohydrate metabolic process"/>
    <property type="evidence" value="ECO:0007669"/>
    <property type="project" value="InterPro"/>
</dbReference>
<dbReference type="GO" id="GO:0006281">
    <property type="term" value="P:DNA repair"/>
    <property type="evidence" value="ECO:0007669"/>
    <property type="project" value="TreeGrafter"/>
</dbReference>
<dbReference type="GO" id="GO:0008967">
    <property type="term" value="F:phosphoglycolate phosphatase activity"/>
    <property type="evidence" value="ECO:0007669"/>
    <property type="project" value="UniProtKB-UniRule"/>
</dbReference>
<dbReference type="EMBL" id="JACHEJ010000001">
    <property type="protein sequence ID" value="MBB6178870.1"/>
    <property type="molecule type" value="Genomic_DNA"/>
</dbReference>
<evidence type="ECO:0000256" key="2">
    <source>
        <dbReference type="ARBA" id="ARBA00001946"/>
    </source>
</evidence>
<dbReference type="InterPro" id="IPR006439">
    <property type="entry name" value="HAD-SF_hydro_IA"/>
</dbReference>
<feature type="binding site" evidence="10">
    <location>
        <position position="171"/>
    </location>
    <ligand>
        <name>Mg(2+)</name>
        <dbReference type="ChEBI" id="CHEBI:18420"/>
    </ligand>
</feature>
<dbReference type="GO" id="GO:0005829">
    <property type="term" value="C:cytosol"/>
    <property type="evidence" value="ECO:0007669"/>
    <property type="project" value="TreeGrafter"/>
</dbReference>
<evidence type="ECO:0000256" key="5">
    <source>
        <dbReference type="ARBA" id="ARBA00013078"/>
    </source>
</evidence>
<evidence type="ECO:0000256" key="3">
    <source>
        <dbReference type="ARBA" id="ARBA00004818"/>
    </source>
</evidence>
<dbReference type="EC" id="3.1.3.18" evidence="5 10"/>
<organism evidence="11 12">
    <name type="scientific">Pseudorhizobium flavum</name>
    <dbReference type="NCBI Taxonomy" id="1335061"/>
    <lineage>
        <taxon>Bacteria</taxon>
        <taxon>Pseudomonadati</taxon>
        <taxon>Pseudomonadota</taxon>
        <taxon>Alphaproteobacteria</taxon>
        <taxon>Hyphomicrobiales</taxon>
        <taxon>Rhizobiaceae</taxon>
        <taxon>Rhizobium/Agrobacterium group</taxon>
        <taxon>Pseudorhizobium</taxon>
    </lineage>
</organism>
<dbReference type="FunFam" id="3.40.50.1000:FF:000022">
    <property type="entry name" value="Phosphoglycolate phosphatase"/>
    <property type="match status" value="1"/>
</dbReference>
<dbReference type="HAMAP" id="MF_00495">
    <property type="entry name" value="GPH_hydrolase_bact"/>
    <property type="match status" value="1"/>
</dbReference>
<dbReference type="NCBIfam" id="TIGR01509">
    <property type="entry name" value="HAD-SF-IA-v3"/>
    <property type="match status" value="1"/>
</dbReference>
<feature type="binding site" evidence="10">
    <location>
        <position position="9"/>
    </location>
    <ligand>
        <name>Mg(2+)</name>
        <dbReference type="ChEBI" id="CHEBI:18420"/>
    </ligand>
</feature>
<proteinExistence type="inferred from homology"/>
<evidence type="ECO:0000256" key="10">
    <source>
        <dbReference type="HAMAP-Rule" id="MF_00495"/>
    </source>
</evidence>
<comment type="caution">
    <text evidence="11">The sequence shown here is derived from an EMBL/GenBank/DDBJ whole genome shotgun (WGS) entry which is preliminary data.</text>
</comment>
<evidence type="ECO:0000313" key="11">
    <source>
        <dbReference type="EMBL" id="MBB6178870.1"/>
    </source>
</evidence>
<comment type="function">
    <text evidence="10">Specifically catalyzes the dephosphorylation of 2-phosphoglycolate. Is involved in the dissimilation of the intracellular 2-phosphoglycolate formed during the DNA repair of 3'-phosphoglycolate ends, a major class of DNA lesions induced by oxidative stress.</text>
</comment>
<dbReference type="InterPro" id="IPR037512">
    <property type="entry name" value="PGPase_prok"/>
</dbReference>
<gene>
    <name evidence="11" type="ORF">HNQ75_000813</name>
</gene>
<dbReference type="AlphaFoldDB" id="A0A7W9YUX2"/>